<evidence type="ECO:0000256" key="2">
    <source>
        <dbReference type="ARBA" id="ARBA00022679"/>
    </source>
</evidence>
<evidence type="ECO:0000313" key="4">
    <source>
        <dbReference type="EMBL" id="MCZ8513359.1"/>
    </source>
</evidence>
<sequence>MTSDTNRLIRNTELGQGLRQLPGSESANDETDQNLRLLRLFNHYRHDWMNDIQILFWLCEIEKV</sequence>
<evidence type="ECO:0000256" key="1">
    <source>
        <dbReference type="ARBA" id="ARBA00022553"/>
    </source>
</evidence>
<dbReference type="Proteomes" id="UP001527882">
    <property type="component" value="Unassembled WGS sequence"/>
</dbReference>
<dbReference type="InterPro" id="IPR016120">
    <property type="entry name" value="Sig_transdc_His_kin_SpoOB"/>
</dbReference>
<dbReference type="RefSeq" id="WP_269881855.1">
    <property type="nucleotide sequence ID" value="NZ_JAQAGZ010000007.1"/>
</dbReference>
<dbReference type="Gene3D" id="1.10.287.130">
    <property type="match status" value="1"/>
</dbReference>
<name>A0ABT4Q945_9BACL</name>
<comment type="caution">
    <text evidence="4">The sequence shown here is derived from an EMBL/GenBank/DDBJ whole genome shotgun (WGS) entry which is preliminary data.</text>
</comment>
<organism evidence="4 5">
    <name type="scientific">Paenibacillus gyeongsangnamensis</name>
    <dbReference type="NCBI Taxonomy" id="3388067"/>
    <lineage>
        <taxon>Bacteria</taxon>
        <taxon>Bacillati</taxon>
        <taxon>Bacillota</taxon>
        <taxon>Bacilli</taxon>
        <taxon>Bacillales</taxon>
        <taxon>Paenibacillaceae</taxon>
        <taxon>Paenibacillus</taxon>
    </lineage>
</organism>
<keyword evidence="1" id="KW-0597">Phosphoprotein</keyword>
<dbReference type="SUPFAM" id="SSF55890">
    <property type="entry name" value="Sporulation response regulatory protein Spo0B"/>
    <property type="match status" value="1"/>
</dbReference>
<protein>
    <submittedName>
        <fullName evidence="4">Spo0B domain-containing protein</fullName>
    </submittedName>
</protein>
<keyword evidence="3" id="KW-0418">Kinase</keyword>
<accession>A0ABT4Q945</accession>
<dbReference type="EMBL" id="JAQAGZ010000007">
    <property type="protein sequence ID" value="MCZ8513359.1"/>
    <property type="molecule type" value="Genomic_DNA"/>
</dbReference>
<reference evidence="4 5" key="1">
    <citation type="submission" date="2022-12" db="EMBL/GenBank/DDBJ databases">
        <title>Draft genome sequence of Paenibacillus sp. dW9.</title>
        <authorList>
            <person name="Choi E.-W."/>
            <person name="Kim D.-U."/>
        </authorList>
    </citation>
    <scope>NUCLEOTIDE SEQUENCE [LARGE SCALE GENOMIC DNA]</scope>
    <source>
        <strain evidence="5">dW9</strain>
    </source>
</reference>
<keyword evidence="5" id="KW-1185">Reference proteome</keyword>
<gene>
    <name evidence="4" type="ORF">O9H85_13160</name>
</gene>
<evidence type="ECO:0000313" key="5">
    <source>
        <dbReference type="Proteomes" id="UP001527882"/>
    </source>
</evidence>
<keyword evidence="2" id="KW-0808">Transferase</keyword>
<evidence type="ECO:0000256" key="3">
    <source>
        <dbReference type="ARBA" id="ARBA00022777"/>
    </source>
</evidence>
<proteinExistence type="predicted"/>